<dbReference type="STRING" id="226910.UCMB321_0565"/>
<name>A0A0C2I927_9PSED</name>
<evidence type="ECO:0000256" key="1">
    <source>
        <dbReference type="SAM" id="MobiDB-lite"/>
    </source>
</evidence>
<sequence>MAPQERRRLGQRDAAELAVRLPATHRPGRVARRQSFGSEIKPVAHNGDSP</sequence>
<dbReference type="Proteomes" id="UP000031535">
    <property type="component" value="Unassembled WGS sequence"/>
</dbReference>
<accession>A0A0C2I927</accession>
<gene>
    <name evidence="2" type="ORF">UCMB321_0565</name>
</gene>
<dbReference type="PATRIC" id="fig|226910.6.peg.563"/>
<dbReference type="AlphaFoldDB" id="A0A0C2I927"/>
<keyword evidence="3" id="KW-1185">Reference proteome</keyword>
<organism evidence="2 3">
    <name type="scientific">Pseudomonas batumici</name>
    <dbReference type="NCBI Taxonomy" id="226910"/>
    <lineage>
        <taxon>Bacteria</taxon>
        <taxon>Pseudomonadati</taxon>
        <taxon>Pseudomonadota</taxon>
        <taxon>Gammaproteobacteria</taxon>
        <taxon>Pseudomonadales</taxon>
        <taxon>Pseudomonadaceae</taxon>
        <taxon>Pseudomonas</taxon>
    </lineage>
</organism>
<protein>
    <submittedName>
        <fullName evidence="2">Uncharacterized protein</fullName>
    </submittedName>
</protein>
<evidence type="ECO:0000313" key="3">
    <source>
        <dbReference type="Proteomes" id="UP000031535"/>
    </source>
</evidence>
<reference evidence="2 3" key="1">
    <citation type="submission" date="2015-01" db="EMBL/GenBank/DDBJ databases">
        <title>Complete genome of Pseudomonas batumici UCM B-321 producer of the batumin antibiotic with strong antistaphilococcal and potential anticancer activity.</title>
        <authorList>
            <person name="Klochko V.V."/>
            <person name="Zelena L.B."/>
            <person name="Elena K.A."/>
            <person name="Reva O.N."/>
        </authorList>
    </citation>
    <scope>NUCLEOTIDE SEQUENCE [LARGE SCALE GENOMIC DNA]</scope>
    <source>
        <strain evidence="2 3">UCM B-321</strain>
    </source>
</reference>
<feature type="compositionally biased region" description="Basic and acidic residues" evidence="1">
    <location>
        <begin position="1"/>
        <end position="15"/>
    </location>
</feature>
<comment type="caution">
    <text evidence="2">The sequence shown here is derived from an EMBL/GenBank/DDBJ whole genome shotgun (WGS) entry which is preliminary data.</text>
</comment>
<evidence type="ECO:0000313" key="2">
    <source>
        <dbReference type="EMBL" id="KIH85746.1"/>
    </source>
</evidence>
<proteinExistence type="predicted"/>
<feature type="region of interest" description="Disordered" evidence="1">
    <location>
        <begin position="1"/>
        <end position="50"/>
    </location>
</feature>
<dbReference type="EMBL" id="JXDG01000004">
    <property type="protein sequence ID" value="KIH85746.1"/>
    <property type="molecule type" value="Genomic_DNA"/>
</dbReference>